<dbReference type="EMBL" id="FQZL01000042">
    <property type="protein sequence ID" value="SHJ82744.1"/>
    <property type="molecule type" value="Genomic_DNA"/>
</dbReference>
<dbReference type="AlphaFoldDB" id="A0A1M6MGZ4"/>
<keyword evidence="2" id="KW-1185">Reference proteome</keyword>
<dbReference type="InterPro" id="IPR010451">
    <property type="entry name" value="Acetoacetate_decarboxylase"/>
</dbReference>
<accession>A0A1M6MGZ4</accession>
<dbReference type="InterPro" id="IPR023375">
    <property type="entry name" value="ADC_dom_sf"/>
</dbReference>
<dbReference type="Proteomes" id="UP000184052">
    <property type="component" value="Unassembled WGS sequence"/>
</dbReference>
<evidence type="ECO:0000313" key="2">
    <source>
        <dbReference type="Proteomes" id="UP000184052"/>
    </source>
</evidence>
<dbReference type="SUPFAM" id="SSF160104">
    <property type="entry name" value="Acetoacetate decarboxylase-like"/>
    <property type="match status" value="1"/>
</dbReference>
<protein>
    <submittedName>
        <fullName evidence="1">Acetoacetate decarboxylase (ADC)</fullName>
    </submittedName>
</protein>
<dbReference type="GO" id="GO:0016829">
    <property type="term" value="F:lyase activity"/>
    <property type="evidence" value="ECO:0007669"/>
    <property type="project" value="InterPro"/>
</dbReference>
<dbReference type="RefSeq" id="WP_073050820.1">
    <property type="nucleotide sequence ID" value="NZ_FQZL01000042.1"/>
</dbReference>
<gene>
    <name evidence="1" type="ORF">SAMN02745751_03471</name>
</gene>
<dbReference type="Gene3D" id="2.40.400.10">
    <property type="entry name" value="Acetoacetate decarboxylase-like"/>
    <property type="match status" value="1"/>
</dbReference>
<organism evidence="1 2">
    <name type="scientific">Dethiosulfatibacter aminovorans DSM 17477</name>
    <dbReference type="NCBI Taxonomy" id="1121476"/>
    <lineage>
        <taxon>Bacteria</taxon>
        <taxon>Bacillati</taxon>
        <taxon>Bacillota</taxon>
        <taxon>Tissierellia</taxon>
        <taxon>Dethiosulfatibacter</taxon>
    </lineage>
</organism>
<evidence type="ECO:0000313" key="1">
    <source>
        <dbReference type="EMBL" id="SHJ82744.1"/>
    </source>
</evidence>
<dbReference type="Pfam" id="PF06314">
    <property type="entry name" value="ADC"/>
    <property type="match status" value="1"/>
</dbReference>
<proteinExistence type="predicted"/>
<reference evidence="1 2" key="1">
    <citation type="submission" date="2016-11" db="EMBL/GenBank/DDBJ databases">
        <authorList>
            <person name="Jaros S."/>
            <person name="Januszkiewicz K."/>
            <person name="Wedrychowicz H."/>
        </authorList>
    </citation>
    <scope>NUCLEOTIDE SEQUENCE [LARGE SCALE GENOMIC DNA]</scope>
    <source>
        <strain evidence="1 2">DSM 17477</strain>
    </source>
</reference>
<dbReference type="OrthoDB" id="1950454at2"/>
<sequence>MIKGYTLPRTPKGISSLVPHPPWHYVGNIVAIEFVADPSLIEGYLPEPLKLESSKCCVYFVDWQYSSEKGQEFLNPAESQYKETIILMSASYKGKPLAYCPYIWVDHDKALLRGLIQGWPKQMGETHLTRSFELESKAAPRGLFGASLTVYGKRFIEGKVQIKESDAHMPTPTFAGSSLLRYFPDLQAGNHNKPLVNQLVQLKSRDVKISSISKGDAELSFIMSNSHELKDFSPLKVTTGYSFQVALTVDDLKILESL</sequence>
<dbReference type="STRING" id="1121476.SAMN02745751_03471"/>
<name>A0A1M6MGZ4_9FIRM</name>